<keyword evidence="1" id="KW-1133">Transmembrane helix</keyword>
<feature type="transmembrane region" description="Helical" evidence="1">
    <location>
        <begin position="892"/>
        <end position="914"/>
    </location>
</feature>
<feature type="transmembrane region" description="Helical" evidence="1">
    <location>
        <begin position="963"/>
        <end position="983"/>
    </location>
</feature>
<name>A0ABY8F4G9_9HYPH</name>
<sequence>METLFFRQPRLVALTILVIVAAGLSALVGIGRQEDPTITNIFATVTTVYPGADPARVEALVTEKIEEELREVEEIDVIESTSGSSISIIQIELLDTLSEEVIEQTWSEIRDKISDATREFPQSVQEPEFDTEGAGAFASISALVPKHDNVSQAVMLRYAEALSDILRNAPGTKQVEIFGGIDEEILVRIDPALLTSLSLTVDQVSSAIRAADAKVQAGRLRNSESEFLIEVEGEIATLDRIRQIPVSTGTSGIVTRVGDVATVTKGIRQPAEELAYSDGRSALLIAAKIADGLQVDTWMERVRDRLAQFERDMPYSIEHQLVFDQSTYTINRLSNVGLNIAIGMSLVVVVLLVTMGLRSALIVAMVLPVVTLASFSTMSMIGLPLHQMSLTGMIVALGLLVDAGIVMTDEIGQALDKGLSRRDAVGKAVRRLFAPLLASTVTTALSFMPMVLLPGPPGDFVGSIAIAVIVMLLWSFVVAVTLTAAIAGWVLPAGGVSKKKRSLWPTSLVSVPFRYSLKLAMRNPASSVAYALILPVVGFLSMPTLTAQFFPGVDRDQFHIEVELADGTAIAQTSATALEIDRFLSATDGIEKVSWVVGKSAPAFYYNIVGSRDRAPAFAQALVTSSSPEATTDLVPALQADLSSRFPEARILVRDLVQGPPVDAPVELRLVGPSLEVLREQGNAIRQLAANVDEITVVRTTMDGGAPKLKFEVNEDKARLVGLGLSDVARQLEATLEGSTGGSLIESTEELPVRVRIGDEARGSLAEIISLPLLPSGGVSGNVDYDGVPLSAIADIRVEPSEGQINRRNGERTNTVQAFVQYGVLPEEALKTLQARMAAAGYSLPDGYRIETGGDSDARDETLTNLIGSLGLIVPLSIAAIVLTFNSFRLSVVTFMVAILSAGLSILSLAVFQYPFGINAIIGVIGSIGVSINAAIIILTGMQQNQNAVNGESEAMVDVVMGSSRHIVSTTLTTFGGFLPLILDGGGFWPPFAMSIAGGVLLSTVISFYFAPPMFALIYAGRKAPSKNAIERQDAGDESLDVRASNWSNDNRQVSIAAE</sequence>
<dbReference type="SUPFAM" id="SSF82714">
    <property type="entry name" value="Multidrug efflux transporter AcrB TolC docking domain, DN and DC subdomains"/>
    <property type="match status" value="2"/>
</dbReference>
<dbReference type="EMBL" id="CP120863">
    <property type="protein sequence ID" value="WFE89304.1"/>
    <property type="molecule type" value="Genomic_DNA"/>
</dbReference>
<dbReference type="SUPFAM" id="SSF82693">
    <property type="entry name" value="Multidrug efflux transporter AcrB pore domain, PN1, PN2, PC1 and PC2 subdomains"/>
    <property type="match status" value="2"/>
</dbReference>
<feature type="transmembrane region" description="Helical" evidence="1">
    <location>
        <begin position="464"/>
        <end position="491"/>
    </location>
</feature>
<keyword evidence="1" id="KW-0812">Transmembrane</keyword>
<reference evidence="2 3" key="1">
    <citation type="submission" date="2023-03" db="EMBL/GenBank/DDBJ databases">
        <title>Roseibium porphyridii sp. nov. and Roseibium rhodosorbium sp. nov. isolated from marine algae, Porphyridium cruentum and Rhodosorus marinus, respectively.</title>
        <authorList>
            <person name="Lee M.W."/>
            <person name="Choi B.J."/>
            <person name="Lee J.K."/>
            <person name="Choi D.G."/>
            <person name="Baek J.H."/>
            <person name="Bayburt H."/>
            <person name="Kim J.M."/>
            <person name="Han D.M."/>
            <person name="Kim K.H."/>
            <person name="Jeon C.O."/>
        </authorList>
    </citation>
    <scope>NUCLEOTIDE SEQUENCE [LARGE SCALE GENOMIC DNA]</scope>
    <source>
        <strain evidence="2 3">KMA01</strain>
    </source>
</reference>
<evidence type="ECO:0000313" key="3">
    <source>
        <dbReference type="Proteomes" id="UP001209803"/>
    </source>
</evidence>
<dbReference type="PANTHER" id="PTHR32063">
    <property type="match status" value="1"/>
</dbReference>
<dbReference type="RefSeq" id="WP_265680491.1">
    <property type="nucleotide sequence ID" value="NZ_CP120863.1"/>
</dbReference>
<feature type="transmembrane region" description="Helical" evidence="1">
    <location>
        <begin position="920"/>
        <end position="942"/>
    </location>
</feature>
<protein>
    <submittedName>
        <fullName evidence="2">Efflux RND transporter permease subunit</fullName>
    </submittedName>
</protein>
<dbReference type="Gene3D" id="3.30.70.1430">
    <property type="entry name" value="Multidrug efflux transporter AcrB pore domain"/>
    <property type="match status" value="2"/>
</dbReference>
<feature type="transmembrane region" description="Helical" evidence="1">
    <location>
        <begin position="866"/>
        <end position="885"/>
    </location>
</feature>
<feature type="transmembrane region" description="Helical" evidence="1">
    <location>
        <begin position="336"/>
        <end position="353"/>
    </location>
</feature>
<dbReference type="Gene3D" id="3.30.2090.10">
    <property type="entry name" value="Multidrug efflux transporter AcrB TolC docking domain, DN and DC subdomains"/>
    <property type="match status" value="2"/>
</dbReference>
<dbReference type="PRINTS" id="PR00702">
    <property type="entry name" value="ACRIFLAVINRP"/>
</dbReference>
<feature type="transmembrane region" description="Helical" evidence="1">
    <location>
        <begin position="432"/>
        <end position="452"/>
    </location>
</feature>
<dbReference type="Pfam" id="PF00873">
    <property type="entry name" value="ACR_tran"/>
    <property type="match status" value="1"/>
</dbReference>
<evidence type="ECO:0000313" key="2">
    <source>
        <dbReference type="EMBL" id="WFE89304.1"/>
    </source>
</evidence>
<evidence type="ECO:0000256" key="1">
    <source>
        <dbReference type="SAM" id="Phobius"/>
    </source>
</evidence>
<dbReference type="InterPro" id="IPR027463">
    <property type="entry name" value="AcrB_DN_DC_subdom"/>
</dbReference>
<proteinExistence type="predicted"/>
<organism evidence="2 3">
    <name type="scientific">Roseibium porphyridii</name>
    <dbReference type="NCBI Taxonomy" id="2866279"/>
    <lineage>
        <taxon>Bacteria</taxon>
        <taxon>Pseudomonadati</taxon>
        <taxon>Pseudomonadota</taxon>
        <taxon>Alphaproteobacteria</taxon>
        <taxon>Hyphomicrobiales</taxon>
        <taxon>Stappiaceae</taxon>
        <taxon>Roseibium</taxon>
    </lineage>
</organism>
<keyword evidence="1" id="KW-0472">Membrane</keyword>
<dbReference type="SUPFAM" id="SSF82866">
    <property type="entry name" value="Multidrug efflux transporter AcrB transmembrane domain"/>
    <property type="match status" value="2"/>
</dbReference>
<dbReference type="PANTHER" id="PTHR32063:SF18">
    <property type="entry name" value="CATION EFFLUX SYSTEM PROTEIN"/>
    <property type="match status" value="1"/>
</dbReference>
<accession>A0ABY8F4G9</accession>
<feature type="transmembrane region" description="Helical" evidence="1">
    <location>
        <begin position="360"/>
        <end position="383"/>
    </location>
</feature>
<gene>
    <name evidence="2" type="ORF">K1718_24635</name>
</gene>
<feature type="transmembrane region" description="Helical" evidence="1">
    <location>
        <begin position="528"/>
        <end position="550"/>
    </location>
</feature>
<dbReference type="Gene3D" id="3.30.70.1320">
    <property type="entry name" value="Multidrug efflux transporter AcrB pore domain like"/>
    <property type="match status" value="1"/>
</dbReference>
<dbReference type="Proteomes" id="UP001209803">
    <property type="component" value="Chromosome"/>
</dbReference>
<feature type="transmembrane region" description="Helical" evidence="1">
    <location>
        <begin position="995"/>
        <end position="1020"/>
    </location>
</feature>
<keyword evidence="3" id="KW-1185">Reference proteome</keyword>
<dbReference type="InterPro" id="IPR001036">
    <property type="entry name" value="Acrflvin-R"/>
</dbReference>
<dbReference type="Gene3D" id="3.30.70.1440">
    <property type="entry name" value="Multidrug efflux transporter AcrB pore domain"/>
    <property type="match status" value="1"/>
</dbReference>
<dbReference type="Gene3D" id="1.20.1640.10">
    <property type="entry name" value="Multidrug efflux transporter AcrB transmembrane domain"/>
    <property type="match status" value="2"/>
</dbReference>